<name>A0A2V1D6U3_9PLEO</name>
<protein>
    <submittedName>
        <fullName evidence="1">Uncharacterized protein</fullName>
    </submittedName>
</protein>
<reference evidence="1 2" key="1">
    <citation type="journal article" date="2018" name="Sci. Rep.">
        <title>Comparative genomics provides insights into the lifestyle and reveals functional heterogeneity of dark septate endophytic fungi.</title>
        <authorList>
            <person name="Knapp D.G."/>
            <person name="Nemeth J.B."/>
            <person name="Barry K."/>
            <person name="Hainaut M."/>
            <person name="Henrissat B."/>
            <person name="Johnson J."/>
            <person name="Kuo A."/>
            <person name="Lim J.H.P."/>
            <person name="Lipzen A."/>
            <person name="Nolan M."/>
            <person name="Ohm R.A."/>
            <person name="Tamas L."/>
            <person name="Grigoriev I.V."/>
            <person name="Spatafora J.W."/>
            <person name="Nagy L.G."/>
            <person name="Kovacs G.M."/>
        </authorList>
    </citation>
    <scope>NUCLEOTIDE SEQUENCE [LARGE SCALE GENOMIC DNA]</scope>
    <source>
        <strain evidence="1 2">DSE2036</strain>
    </source>
</reference>
<dbReference type="EMBL" id="KZ805638">
    <property type="protein sequence ID" value="PVH92869.1"/>
    <property type="molecule type" value="Genomic_DNA"/>
</dbReference>
<gene>
    <name evidence="1" type="ORF">DM02DRAFT_260255</name>
</gene>
<dbReference type="PROSITE" id="PS51257">
    <property type="entry name" value="PROKAR_LIPOPROTEIN"/>
    <property type="match status" value="1"/>
</dbReference>
<dbReference type="Proteomes" id="UP000244855">
    <property type="component" value="Unassembled WGS sequence"/>
</dbReference>
<proteinExistence type="predicted"/>
<accession>A0A2V1D6U3</accession>
<sequence length="51" mass="5797">MARYIHKLLPITLSNVGIGCICAMEGRRRSKFKTTAKVTIHQAHRKETCRA</sequence>
<organism evidence="1 2">
    <name type="scientific">Periconia macrospinosa</name>
    <dbReference type="NCBI Taxonomy" id="97972"/>
    <lineage>
        <taxon>Eukaryota</taxon>
        <taxon>Fungi</taxon>
        <taxon>Dikarya</taxon>
        <taxon>Ascomycota</taxon>
        <taxon>Pezizomycotina</taxon>
        <taxon>Dothideomycetes</taxon>
        <taxon>Pleosporomycetidae</taxon>
        <taxon>Pleosporales</taxon>
        <taxon>Massarineae</taxon>
        <taxon>Periconiaceae</taxon>
        <taxon>Periconia</taxon>
    </lineage>
</organism>
<evidence type="ECO:0000313" key="1">
    <source>
        <dbReference type="EMBL" id="PVH92869.1"/>
    </source>
</evidence>
<evidence type="ECO:0000313" key="2">
    <source>
        <dbReference type="Proteomes" id="UP000244855"/>
    </source>
</evidence>
<keyword evidence="2" id="KW-1185">Reference proteome</keyword>
<dbReference type="AlphaFoldDB" id="A0A2V1D6U3"/>